<comment type="caution">
    <text evidence="1">The sequence shown here is derived from an EMBL/GenBank/DDBJ whole genome shotgun (WGS) entry which is preliminary data.</text>
</comment>
<evidence type="ECO:0008006" key="3">
    <source>
        <dbReference type="Google" id="ProtNLM"/>
    </source>
</evidence>
<keyword evidence="2" id="KW-1185">Reference proteome</keyword>
<evidence type="ECO:0000313" key="1">
    <source>
        <dbReference type="EMBL" id="MBL7627862.1"/>
    </source>
</evidence>
<gene>
    <name evidence="1" type="ORF">I7412_11895</name>
</gene>
<protein>
    <recommendedName>
        <fullName evidence="3">Wadjet protein JetD C-terminal domain-containing protein</fullName>
    </recommendedName>
</protein>
<dbReference type="EMBL" id="JAEACQ010000164">
    <property type="protein sequence ID" value="MBL7627862.1"/>
    <property type="molecule type" value="Genomic_DNA"/>
</dbReference>
<reference evidence="1" key="1">
    <citation type="submission" date="2020-12" db="EMBL/GenBank/DDBJ databases">
        <title>Genomic characterization of non-nitrogen-fixing Frankia strains.</title>
        <authorList>
            <person name="Carlos-Shanley C."/>
            <person name="Guerra T."/>
            <person name="Hahn D."/>
        </authorList>
    </citation>
    <scope>NUCLEOTIDE SEQUENCE</scope>
    <source>
        <strain evidence="1">CN6</strain>
    </source>
</reference>
<accession>A0A937RCQ7</accession>
<dbReference type="AlphaFoldDB" id="A0A937RCQ7"/>
<dbReference type="Proteomes" id="UP000604475">
    <property type="component" value="Unassembled WGS sequence"/>
</dbReference>
<organism evidence="1 2">
    <name type="scientific">Frankia nepalensis</name>
    <dbReference type="NCBI Taxonomy" id="1836974"/>
    <lineage>
        <taxon>Bacteria</taxon>
        <taxon>Bacillati</taxon>
        <taxon>Actinomycetota</taxon>
        <taxon>Actinomycetes</taxon>
        <taxon>Frankiales</taxon>
        <taxon>Frankiaceae</taxon>
        <taxon>Frankia</taxon>
    </lineage>
</organism>
<name>A0A937RCQ7_9ACTN</name>
<evidence type="ECO:0000313" key="2">
    <source>
        <dbReference type="Proteomes" id="UP000604475"/>
    </source>
</evidence>
<proteinExistence type="predicted"/>
<sequence length="347" mass="36227">MLVRQTEVDALRAALVGRGQVRVALDVLWPLWAAAAPRLVGTVHQAEGLLTALKALEGAGVLTLPVGAWDASTVPALPRSVSVPSARRAARERPWTRFPWCARMGWAASLATLSDAQFRDLVAVNDWLVRAAGAPGRVPVRYRSVELFGDEKRLEALARTGLFGQGRLSLDLLGCARIPAPLPAAPVGAGPDLLVVENSDTYWVAAEMLAGFGGHPVGAVAWGSGATFPSQVTALAVDVAGRGPVRGVVWYWGDLDPAGLMIAVGAATAGAAEGIPVRPAAGLWAAMVDRPLQDPGTVTWPVGLGRDWLGPELWDRLGAIRDGQGRIAQESVPPAALASWAADLAAA</sequence>
<dbReference type="RefSeq" id="WP_202999763.1">
    <property type="nucleotide sequence ID" value="NZ_JADWYU010000199.1"/>
</dbReference>